<dbReference type="EMBL" id="HBUF01220716">
    <property type="protein sequence ID" value="CAG6669301.1"/>
    <property type="molecule type" value="Transcribed_RNA"/>
</dbReference>
<proteinExistence type="predicted"/>
<evidence type="ECO:0000313" key="1">
    <source>
        <dbReference type="EMBL" id="CAG6669301.1"/>
    </source>
</evidence>
<dbReference type="AlphaFoldDB" id="A0A8D8SIP7"/>
<reference evidence="1" key="1">
    <citation type="submission" date="2021-05" db="EMBL/GenBank/DDBJ databases">
        <authorList>
            <person name="Alioto T."/>
            <person name="Alioto T."/>
            <person name="Gomez Garrido J."/>
        </authorList>
    </citation>
    <scope>NUCLEOTIDE SEQUENCE</scope>
</reference>
<protein>
    <submittedName>
        <fullName evidence="1">Uncharacterized protein</fullName>
    </submittedName>
</protein>
<accession>A0A8D8SIP7</accession>
<sequence length="140" mass="16836">MLFRTHIKVSFEIQIQVNRILFDIICIQQTVRTLTLRFITNVRQRIRTPDRHCLLVEPNLTHVVVNVHKRCNLMQGKLFRVLIFFEITHTGPIFILKIIPPVHYKTRQKTPIRLLTDRYNIVNIHKRISHFCFETLKKQL</sequence>
<name>A0A8D8SIP7_9HEMI</name>
<dbReference type="EMBL" id="HBUF01220717">
    <property type="protein sequence ID" value="CAG6669302.1"/>
    <property type="molecule type" value="Transcribed_RNA"/>
</dbReference>
<organism evidence="1">
    <name type="scientific">Cacopsylla melanoneura</name>
    <dbReference type="NCBI Taxonomy" id="428564"/>
    <lineage>
        <taxon>Eukaryota</taxon>
        <taxon>Metazoa</taxon>
        <taxon>Ecdysozoa</taxon>
        <taxon>Arthropoda</taxon>
        <taxon>Hexapoda</taxon>
        <taxon>Insecta</taxon>
        <taxon>Pterygota</taxon>
        <taxon>Neoptera</taxon>
        <taxon>Paraneoptera</taxon>
        <taxon>Hemiptera</taxon>
        <taxon>Sternorrhyncha</taxon>
        <taxon>Psylloidea</taxon>
        <taxon>Psyllidae</taxon>
        <taxon>Psyllinae</taxon>
        <taxon>Cacopsylla</taxon>
    </lineage>
</organism>